<evidence type="ECO:0000313" key="3">
    <source>
        <dbReference type="EMBL" id="MBB6633629.1"/>
    </source>
</evidence>
<evidence type="ECO:0000313" key="4">
    <source>
        <dbReference type="Proteomes" id="UP000535838"/>
    </source>
</evidence>
<dbReference type="EMBL" id="JACJVQ010000005">
    <property type="protein sequence ID" value="MBB6633629.1"/>
    <property type="molecule type" value="Genomic_DNA"/>
</dbReference>
<dbReference type="Pfam" id="PF00903">
    <property type="entry name" value="Glyoxalase"/>
    <property type="match status" value="1"/>
</dbReference>
<protein>
    <submittedName>
        <fullName evidence="3">VOC family protein</fullName>
    </submittedName>
</protein>
<dbReference type="AlphaFoldDB" id="A0A841SRR4"/>
<dbReference type="GO" id="GO:0004493">
    <property type="term" value="F:methylmalonyl-CoA epimerase activity"/>
    <property type="evidence" value="ECO:0007669"/>
    <property type="project" value="TreeGrafter"/>
</dbReference>
<dbReference type="CDD" id="cd06587">
    <property type="entry name" value="VOC"/>
    <property type="match status" value="1"/>
</dbReference>
<dbReference type="InterPro" id="IPR037523">
    <property type="entry name" value="VOC_core"/>
</dbReference>
<sequence length="134" mass="14973">MAVRKIEHVGIHSSNLEASIEFYTKVIGLDYLETLDHTNGVIKLAFLSFPGSRDTEIELIQGYDGDVHPEGLVHHVAFAVDDIEEEHERISKLNVAALDSEITRLPNGSRYFFFHGPDGESIEFFQSTRGGNAQ</sequence>
<feature type="domain" description="VOC" evidence="2">
    <location>
        <begin position="5"/>
        <end position="127"/>
    </location>
</feature>
<comment type="caution">
    <text evidence="3">The sequence shown here is derived from an EMBL/GenBank/DDBJ whole genome shotgun (WGS) entry which is preliminary data.</text>
</comment>
<dbReference type="PANTHER" id="PTHR43048:SF3">
    <property type="entry name" value="METHYLMALONYL-COA EPIMERASE, MITOCHONDRIAL"/>
    <property type="match status" value="1"/>
</dbReference>
<dbReference type="InterPro" id="IPR029068">
    <property type="entry name" value="Glyas_Bleomycin-R_OHBP_Dase"/>
</dbReference>
<keyword evidence="1" id="KW-0479">Metal-binding</keyword>
<dbReference type="GO" id="GO:0046491">
    <property type="term" value="P:L-methylmalonyl-CoA metabolic process"/>
    <property type="evidence" value="ECO:0007669"/>
    <property type="project" value="TreeGrafter"/>
</dbReference>
<reference evidence="3 4" key="1">
    <citation type="submission" date="2020-08" db="EMBL/GenBank/DDBJ databases">
        <title>Cohnella phylogeny.</title>
        <authorList>
            <person name="Dunlap C."/>
        </authorList>
    </citation>
    <scope>NUCLEOTIDE SEQUENCE [LARGE SCALE GENOMIC DNA]</scope>
    <source>
        <strain evidence="3 4">DSM 25241</strain>
    </source>
</reference>
<dbReference type="GO" id="GO:0046872">
    <property type="term" value="F:metal ion binding"/>
    <property type="evidence" value="ECO:0007669"/>
    <property type="project" value="UniProtKB-KW"/>
</dbReference>
<dbReference type="InterPro" id="IPR051785">
    <property type="entry name" value="MMCE/EMCE_epimerase"/>
</dbReference>
<accession>A0A841SRR4</accession>
<dbReference type="PANTHER" id="PTHR43048">
    <property type="entry name" value="METHYLMALONYL-COA EPIMERASE"/>
    <property type="match status" value="1"/>
</dbReference>
<dbReference type="Proteomes" id="UP000535838">
    <property type="component" value="Unassembled WGS sequence"/>
</dbReference>
<evidence type="ECO:0000259" key="2">
    <source>
        <dbReference type="PROSITE" id="PS51819"/>
    </source>
</evidence>
<dbReference type="InterPro" id="IPR004360">
    <property type="entry name" value="Glyas_Fos-R_dOase_dom"/>
</dbReference>
<gene>
    <name evidence="3" type="ORF">H7B67_05875</name>
</gene>
<dbReference type="Gene3D" id="3.10.180.10">
    <property type="entry name" value="2,3-Dihydroxybiphenyl 1,2-Dioxygenase, domain 1"/>
    <property type="match status" value="1"/>
</dbReference>
<proteinExistence type="predicted"/>
<evidence type="ECO:0000256" key="1">
    <source>
        <dbReference type="ARBA" id="ARBA00022723"/>
    </source>
</evidence>
<keyword evidence="4" id="KW-1185">Reference proteome</keyword>
<dbReference type="PROSITE" id="PS51819">
    <property type="entry name" value="VOC"/>
    <property type="match status" value="1"/>
</dbReference>
<dbReference type="RefSeq" id="WP_185118862.1">
    <property type="nucleotide sequence ID" value="NZ_JACJVQ010000005.1"/>
</dbReference>
<name>A0A841SRR4_9BACL</name>
<dbReference type="SUPFAM" id="SSF54593">
    <property type="entry name" value="Glyoxalase/Bleomycin resistance protein/Dihydroxybiphenyl dioxygenase"/>
    <property type="match status" value="1"/>
</dbReference>
<organism evidence="3 4">
    <name type="scientific">Cohnella thailandensis</name>
    <dbReference type="NCBI Taxonomy" id="557557"/>
    <lineage>
        <taxon>Bacteria</taxon>
        <taxon>Bacillati</taxon>
        <taxon>Bacillota</taxon>
        <taxon>Bacilli</taxon>
        <taxon>Bacillales</taxon>
        <taxon>Paenibacillaceae</taxon>
        <taxon>Cohnella</taxon>
    </lineage>
</organism>